<evidence type="ECO:0008006" key="4">
    <source>
        <dbReference type="Google" id="ProtNLM"/>
    </source>
</evidence>
<evidence type="ECO:0000313" key="3">
    <source>
        <dbReference type="Proteomes" id="UP000466794"/>
    </source>
</evidence>
<dbReference type="Proteomes" id="UP000466794">
    <property type="component" value="Unassembled WGS sequence"/>
</dbReference>
<dbReference type="RefSeq" id="WP_157388592.1">
    <property type="nucleotide sequence ID" value="NZ_WRPP01000003.1"/>
</dbReference>
<dbReference type="PROSITE" id="PS51257">
    <property type="entry name" value="PROKAR_LIPOPROTEIN"/>
    <property type="match status" value="1"/>
</dbReference>
<gene>
    <name evidence="2" type="ORF">GPX89_17330</name>
</gene>
<dbReference type="EMBL" id="WRPP01000003">
    <property type="protein sequence ID" value="MVU79002.1"/>
    <property type="molecule type" value="Genomic_DNA"/>
</dbReference>
<evidence type="ECO:0000313" key="2">
    <source>
        <dbReference type="EMBL" id="MVU79002.1"/>
    </source>
</evidence>
<comment type="caution">
    <text evidence="2">The sequence shown here is derived from an EMBL/GenBank/DDBJ whole genome shotgun (WGS) entry which is preliminary data.</text>
</comment>
<keyword evidence="1" id="KW-0732">Signal</keyword>
<protein>
    <recommendedName>
        <fullName evidence="4">Lipoprotein</fullName>
    </recommendedName>
</protein>
<proteinExistence type="predicted"/>
<dbReference type="AlphaFoldDB" id="A0A7K1UXH6"/>
<feature type="chain" id="PRO_5029509708" description="Lipoprotein" evidence="1">
    <location>
        <begin position="23"/>
        <end position="176"/>
    </location>
</feature>
<accession>A0A7K1UXH6</accession>
<evidence type="ECO:0000256" key="1">
    <source>
        <dbReference type="SAM" id="SignalP"/>
    </source>
</evidence>
<keyword evidence="3" id="KW-1185">Reference proteome</keyword>
<name>A0A7K1UXH6_9NOCA</name>
<organism evidence="2 3">
    <name type="scientific">Nocardia terrae</name>
    <dbReference type="NCBI Taxonomy" id="2675851"/>
    <lineage>
        <taxon>Bacteria</taxon>
        <taxon>Bacillati</taxon>
        <taxon>Actinomycetota</taxon>
        <taxon>Actinomycetes</taxon>
        <taxon>Mycobacteriales</taxon>
        <taxon>Nocardiaceae</taxon>
        <taxon>Nocardia</taxon>
    </lineage>
</organism>
<feature type="signal peptide" evidence="1">
    <location>
        <begin position="1"/>
        <end position="22"/>
    </location>
</feature>
<reference evidence="2 3" key="1">
    <citation type="submission" date="2019-12" db="EMBL/GenBank/DDBJ databases">
        <title>Nocardia sp. nov. ET3-3 isolated from soil.</title>
        <authorList>
            <person name="Kanchanasin P."/>
            <person name="Tanasupawat S."/>
            <person name="Yuki M."/>
            <person name="Kudo T."/>
        </authorList>
    </citation>
    <scope>NUCLEOTIDE SEQUENCE [LARGE SCALE GENOMIC DNA]</scope>
    <source>
        <strain evidence="2 3">ET3-3</strain>
    </source>
</reference>
<sequence length="176" mass="17599">MKRVIGTILAISSVTAGLTAVACSSTIDGQGVANEADVTAYRSSVASVSSSAAAAHAASDQGAVCGAFLAGALDANFKIDAVAQKADQNASRDEALPAINDAATALDTAGKNVSDALVGTSLPADFKSTLTEYSRAATAFGTQMTKLGQGTSNHDDFTSAQDRYVAAKNAALDSCS</sequence>